<gene>
    <name evidence="13" type="primary">secG</name>
    <name evidence="13" type="ORF">G9Q37_03145</name>
</gene>
<evidence type="ECO:0000256" key="4">
    <source>
        <dbReference type="ARBA" id="ARBA00022448"/>
    </source>
</evidence>
<evidence type="ECO:0000256" key="12">
    <source>
        <dbReference type="SAM" id="MobiDB-lite"/>
    </source>
</evidence>
<keyword evidence="8 11" id="KW-1133">Transmembrane helix</keyword>
<keyword evidence="6 11" id="KW-0812">Transmembrane</keyword>
<evidence type="ECO:0000313" key="14">
    <source>
        <dbReference type="Proteomes" id="UP000503162"/>
    </source>
</evidence>
<feature type="transmembrane region" description="Helical" evidence="11">
    <location>
        <begin position="57"/>
        <end position="78"/>
    </location>
</feature>
<evidence type="ECO:0000256" key="5">
    <source>
        <dbReference type="ARBA" id="ARBA00022475"/>
    </source>
</evidence>
<feature type="compositionally biased region" description="Low complexity" evidence="12">
    <location>
        <begin position="104"/>
        <end position="135"/>
    </location>
</feature>
<dbReference type="RefSeq" id="WP_166224439.1">
    <property type="nucleotide sequence ID" value="NZ_CP049989.1"/>
</dbReference>
<feature type="region of interest" description="Disordered" evidence="12">
    <location>
        <begin position="98"/>
        <end position="135"/>
    </location>
</feature>
<dbReference type="PANTHER" id="PTHR34182:SF1">
    <property type="entry name" value="PROTEIN-EXPORT MEMBRANE PROTEIN SECG"/>
    <property type="match status" value="1"/>
</dbReference>
<evidence type="ECO:0000256" key="10">
    <source>
        <dbReference type="ARBA" id="ARBA00023136"/>
    </source>
</evidence>
<evidence type="ECO:0000256" key="3">
    <source>
        <dbReference type="ARBA" id="ARBA00017876"/>
    </source>
</evidence>
<evidence type="ECO:0000256" key="7">
    <source>
        <dbReference type="ARBA" id="ARBA00022927"/>
    </source>
</evidence>
<protein>
    <recommendedName>
        <fullName evidence="3 11">Protein-export membrane protein SecG</fullName>
    </recommendedName>
</protein>
<keyword evidence="7 11" id="KW-0653">Protein transport</keyword>
<dbReference type="PRINTS" id="PR01651">
    <property type="entry name" value="SECGEXPORT"/>
</dbReference>
<dbReference type="InterPro" id="IPR004692">
    <property type="entry name" value="SecG"/>
</dbReference>
<keyword evidence="10 11" id="KW-0472">Membrane</keyword>
<keyword evidence="5 11" id="KW-1003">Cell membrane</keyword>
<dbReference type="GO" id="GO:0065002">
    <property type="term" value="P:intracellular protein transmembrane transport"/>
    <property type="evidence" value="ECO:0007669"/>
    <property type="project" value="TreeGrafter"/>
</dbReference>
<dbReference type="GO" id="GO:0009306">
    <property type="term" value="P:protein secretion"/>
    <property type="evidence" value="ECO:0007669"/>
    <property type="project" value="UniProtKB-UniRule"/>
</dbReference>
<comment type="subcellular location">
    <subcellularLocation>
        <location evidence="1 11">Cell membrane</location>
        <topology evidence="1 11">Multi-pass membrane protein</topology>
    </subcellularLocation>
</comment>
<dbReference type="Pfam" id="PF03840">
    <property type="entry name" value="SecG"/>
    <property type="match status" value="1"/>
</dbReference>
<evidence type="ECO:0000256" key="1">
    <source>
        <dbReference type="ARBA" id="ARBA00004651"/>
    </source>
</evidence>
<evidence type="ECO:0000256" key="9">
    <source>
        <dbReference type="ARBA" id="ARBA00023010"/>
    </source>
</evidence>
<name>A0A6G8IDJ8_9BURK</name>
<comment type="caution">
    <text evidence="11">Lacks conserved residue(s) required for the propagation of feature annotation.</text>
</comment>
<dbReference type="Proteomes" id="UP000503162">
    <property type="component" value="Chromosome"/>
</dbReference>
<dbReference type="GO" id="GO:0015450">
    <property type="term" value="F:protein-transporting ATPase activity"/>
    <property type="evidence" value="ECO:0007669"/>
    <property type="project" value="UniProtKB-UniRule"/>
</dbReference>
<keyword evidence="4 11" id="KW-0813">Transport</keyword>
<accession>A0A6G8IDJ8</accession>
<evidence type="ECO:0000256" key="6">
    <source>
        <dbReference type="ARBA" id="ARBA00022692"/>
    </source>
</evidence>
<reference evidence="13 14" key="1">
    <citation type="submission" date="2020-03" db="EMBL/GenBank/DDBJ databases">
        <title>Hydrogenophaga sp. nov. isolated from cyanobacterial mat.</title>
        <authorList>
            <person name="Thorat V."/>
            <person name="Kirdat K."/>
            <person name="Tiwarekar B."/>
            <person name="Costa E.D."/>
            <person name="Yadav A."/>
        </authorList>
    </citation>
    <scope>NUCLEOTIDE SEQUENCE [LARGE SCALE GENOMIC DNA]</scope>
    <source>
        <strain evidence="13 14">BA0156</strain>
    </source>
</reference>
<comment type="function">
    <text evidence="11">Involved in protein export. Participates in an early event of protein translocation.</text>
</comment>
<keyword evidence="9 11" id="KW-0811">Translocation</keyword>
<evidence type="ECO:0000256" key="8">
    <source>
        <dbReference type="ARBA" id="ARBA00022989"/>
    </source>
</evidence>
<comment type="similarity">
    <text evidence="2 11">Belongs to the SecG family.</text>
</comment>
<dbReference type="NCBIfam" id="TIGR00810">
    <property type="entry name" value="secG"/>
    <property type="match status" value="1"/>
</dbReference>
<evidence type="ECO:0000256" key="2">
    <source>
        <dbReference type="ARBA" id="ARBA00008445"/>
    </source>
</evidence>
<dbReference type="GO" id="GO:0005886">
    <property type="term" value="C:plasma membrane"/>
    <property type="evidence" value="ECO:0007669"/>
    <property type="project" value="UniProtKB-SubCell"/>
</dbReference>
<evidence type="ECO:0000256" key="11">
    <source>
        <dbReference type="RuleBase" id="RU365087"/>
    </source>
</evidence>
<sequence>MNVLLTLLLVVQILAALGMIGLILMQHGKGADAGAAFGGGGAGSASLFGASGGANFLSRTTAVLAGVFLACTLGLAYFGNLRQAPASSGSVLESVPVTPVQQIPGSTTPPAGSAPAQSAPAPAPAPTGAGQIPAK</sequence>
<dbReference type="AlphaFoldDB" id="A0A6G8IDJ8"/>
<keyword evidence="14" id="KW-1185">Reference proteome</keyword>
<evidence type="ECO:0000313" key="13">
    <source>
        <dbReference type="EMBL" id="QIM51199.1"/>
    </source>
</evidence>
<proteinExistence type="inferred from homology"/>
<dbReference type="PANTHER" id="PTHR34182">
    <property type="entry name" value="PROTEIN-EXPORT MEMBRANE PROTEIN SECG"/>
    <property type="match status" value="1"/>
</dbReference>
<dbReference type="GO" id="GO:0043952">
    <property type="term" value="P:protein transport by the Sec complex"/>
    <property type="evidence" value="ECO:0007669"/>
    <property type="project" value="TreeGrafter"/>
</dbReference>
<dbReference type="KEGG" id="hcz:G9Q37_03145"/>
<organism evidence="13 14">
    <name type="scientific">Hydrogenophaga crocea</name>
    <dbReference type="NCBI Taxonomy" id="2716225"/>
    <lineage>
        <taxon>Bacteria</taxon>
        <taxon>Pseudomonadati</taxon>
        <taxon>Pseudomonadota</taxon>
        <taxon>Betaproteobacteria</taxon>
        <taxon>Burkholderiales</taxon>
        <taxon>Comamonadaceae</taxon>
        <taxon>Hydrogenophaga</taxon>
    </lineage>
</organism>
<dbReference type="EMBL" id="CP049989">
    <property type="protein sequence ID" value="QIM51199.1"/>
    <property type="molecule type" value="Genomic_DNA"/>
</dbReference>